<feature type="domain" description="Phospholipid/glycerol acyltransferase" evidence="13">
    <location>
        <begin position="74"/>
        <end position="187"/>
    </location>
</feature>
<evidence type="ECO:0000256" key="7">
    <source>
        <dbReference type="ARBA" id="ARBA00022516"/>
    </source>
</evidence>
<comment type="catalytic activity">
    <reaction evidence="1 11">
        <text>a 1-acyl-sn-glycero-3-phosphate + an acyl-CoA = a 1,2-diacyl-sn-glycero-3-phosphate + CoA</text>
        <dbReference type="Rhea" id="RHEA:19709"/>
        <dbReference type="ChEBI" id="CHEBI:57287"/>
        <dbReference type="ChEBI" id="CHEBI:57970"/>
        <dbReference type="ChEBI" id="CHEBI:58342"/>
        <dbReference type="ChEBI" id="CHEBI:58608"/>
        <dbReference type="EC" id="2.3.1.51"/>
    </reaction>
</comment>
<feature type="transmembrane region" description="Helical" evidence="12">
    <location>
        <begin position="7"/>
        <end position="30"/>
    </location>
</feature>
<evidence type="ECO:0000256" key="12">
    <source>
        <dbReference type="SAM" id="Phobius"/>
    </source>
</evidence>
<accession>A0A250IIE8</accession>
<dbReference type="PANTHER" id="PTHR10434">
    <property type="entry name" value="1-ACYL-SN-GLYCEROL-3-PHOSPHATE ACYLTRANSFERASE"/>
    <property type="match status" value="1"/>
</dbReference>
<dbReference type="GO" id="GO:0016024">
    <property type="term" value="P:CDP-diacylglycerol biosynthetic process"/>
    <property type="evidence" value="ECO:0007669"/>
    <property type="project" value="UniProtKB-UniPathway"/>
</dbReference>
<dbReference type="EMBL" id="CP022163">
    <property type="protein sequence ID" value="ATB30941.1"/>
    <property type="molecule type" value="Genomic_DNA"/>
</dbReference>
<keyword evidence="15" id="KW-1185">Reference proteome</keyword>
<dbReference type="InterPro" id="IPR002123">
    <property type="entry name" value="Plipid/glycerol_acylTrfase"/>
</dbReference>
<dbReference type="SMART" id="SM00563">
    <property type="entry name" value="PlsC"/>
    <property type="match status" value="1"/>
</dbReference>
<evidence type="ECO:0000256" key="5">
    <source>
        <dbReference type="ARBA" id="ARBA00013211"/>
    </source>
</evidence>
<dbReference type="OrthoDB" id="9809618at2"/>
<dbReference type="PANTHER" id="PTHR10434:SF64">
    <property type="entry name" value="1-ACYL-SN-GLYCEROL-3-PHOSPHATE ACYLTRANSFERASE-RELATED"/>
    <property type="match status" value="1"/>
</dbReference>
<dbReference type="InterPro" id="IPR004552">
    <property type="entry name" value="AGP_acyltrans"/>
</dbReference>
<proteinExistence type="inferred from homology"/>
<dbReference type="Proteomes" id="UP000217289">
    <property type="component" value="Chromosome"/>
</dbReference>
<evidence type="ECO:0000256" key="6">
    <source>
        <dbReference type="ARBA" id="ARBA00016139"/>
    </source>
</evidence>
<protein>
    <recommendedName>
        <fullName evidence="6 11">1-acyl-sn-glycerol-3-phosphate acyltransferase</fullName>
        <ecNumber evidence="5 11">2.3.1.51</ecNumber>
    </recommendedName>
</protein>
<dbReference type="SUPFAM" id="SSF69593">
    <property type="entry name" value="Glycerol-3-phosphate (1)-acyltransferase"/>
    <property type="match status" value="1"/>
</dbReference>
<gene>
    <name evidence="14" type="ORF">MEBOL_004403</name>
</gene>
<dbReference type="GO" id="GO:0003841">
    <property type="term" value="F:1-acylglycerol-3-phosphate O-acyltransferase activity"/>
    <property type="evidence" value="ECO:0007669"/>
    <property type="project" value="UniProtKB-UniRule"/>
</dbReference>
<dbReference type="UniPathway" id="UPA00557">
    <property type="reaction ID" value="UER00613"/>
</dbReference>
<keyword evidence="8 11" id="KW-0808">Transferase</keyword>
<dbReference type="Pfam" id="PF01553">
    <property type="entry name" value="Acyltransferase"/>
    <property type="match status" value="1"/>
</dbReference>
<keyword evidence="12" id="KW-0812">Transmembrane</keyword>
<organism evidence="14 15">
    <name type="scientific">Melittangium boletus DSM 14713</name>
    <dbReference type="NCBI Taxonomy" id="1294270"/>
    <lineage>
        <taxon>Bacteria</taxon>
        <taxon>Pseudomonadati</taxon>
        <taxon>Myxococcota</taxon>
        <taxon>Myxococcia</taxon>
        <taxon>Myxococcales</taxon>
        <taxon>Cystobacterineae</taxon>
        <taxon>Archangiaceae</taxon>
        <taxon>Melittangium</taxon>
    </lineage>
</organism>
<keyword evidence="11" id="KW-0594">Phospholipid biosynthesis</keyword>
<comment type="similarity">
    <text evidence="4 11">Belongs to the 1-acyl-sn-glycerol-3-phosphate acyltransferase family.</text>
</comment>
<dbReference type="CDD" id="cd07989">
    <property type="entry name" value="LPLAT_AGPAT-like"/>
    <property type="match status" value="1"/>
</dbReference>
<dbReference type="EC" id="2.3.1.51" evidence="5 11"/>
<dbReference type="RefSeq" id="WP_095979334.1">
    <property type="nucleotide sequence ID" value="NZ_CP022163.1"/>
</dbReference>
<evidence type="ECO:0000259" key="13">
    <source>
        <dbReference type="SMART" id="SM00563"/>
    </source>
</evidence>
<dbReference type="GO" id="GO:0016020">
    <property type="term" value="C:membrane"/>
    <property type="evidence" value="ECO:0007669"/>
    <property type="project" value="InterPro"/>
</dbReference>
<evidence type="ECO:0000313" key="15">
    <source>
        <dbReference type="Proteomes" id="UP000217289"/>
    </source>
</evidence>
<dbReference type="AlphaFoldDB" id="A0A250IIE8"/>
<evidence type="ECO:0000256" key="3">
    <source>
        <dbReference type="ARBA" id="ARBA00005189"/>
    </source>
</evidence>
<name>A0A250IIE8_9BACT</name>
<keyword evidence="9 11" id="KW-0443">Lipid metabolism</keyword>
<dbReference type="NCBIfam" id="TIGR00530">
    <property type="entry name" value="AGP_acyltrn"/>
    <property type="match status" value="1"/>
</dbReference>
<keyword evidence="10 11" id="KW-0012">Acyltransferase</keyword>
<dbReference type="KEGG" id="mbd:MEBOL_004403"/>
<keyword evidence="12" id="KW-1133">Transmembrane helix</keyword>
<keyword evidence="12" id="KW-0472">Membrane</keyword>
<evidence type="ECO:0000256" key="2">
    <source>
        <dbReference type="ARBA" id="ARBA00004728"/>
    </source>
</evidence>
<evidence type="ECO:0000256" key="4">
    <source>
        <dbReference type="ARBA" id="ARBA00008655"/>
    </source>
</evidence>
<sequence>MKVLATLWYWVVFLLTAPVCTGVGATLWLVTWPFDRNRAVLHAFVSRWCHALYLSWPGWKVHIEGRELLPPGPAVIVVNHQSAADILVAMGLNHPYKFVAKASLFRTPMVGWLMTWMGYVAVKRGTLQAMDRMLDDCSRWLRRGVPVLIYPEGTYSPTREPLPFKRGAFQLAIAEQVPVVPVVLEGTRGILGSDGLWMGPSAQARMRVLPPVPVASLGEDPVALAERVRGLYLDALGRSAPSTPEPEQRVA</sequence>
<dbReference type="GO" id="GO:0006654">
    <property type="term" value="P:phosphatidic acid biosynthetic process"/>
    <property type="evidence" value="ECO:0007669"/>
    <property type="project" value="TreeGrafter"/>
</dbReference>
<reference evidence="14 15" key="1">
    <citation type="submission" date="2017-06" db="EMBL/GenBank/DDBJ databases">
        <authorList>
            <person name="Kim H.J."/>
            <person name="Triplett B.A."/>
        </authorList>
    </citation>
    <scope>NUCLEOTIDE SEQUENCE [LARGE SCALE GENOMIC DNA]</scope>
    <source>
        <strain evidence="14 15">DSM 14713</strain>
    </source>
</reference>
<keyword evidence="7 11" id="KW-0444">Lipid biosynthesis</keyword>
<keyword evidence="11" id="KW-1208">Phospholipid metabolism</keyword>
<evidence type="ECO:0000256" key="1">
    <source>
        <dbReference type="ARBA" id="ARBA00001141"/>
    </source>
</evidence>
<evidence type="ECO:0000256" key="9">
    <source>
        <dbReference type="ARBA" id="ARBA00023098"/>
    </source>
</evidence>
<evidence type="ECO:0000256" key="11">
    <source>
        <dbReference type="RuleBase" id="RU361267"/>
    </source>
</evidence>
<comment type="pathway">
    <text evidence="2">Phospholipid metabolism; CDP-diacylglycerol biosynthesis; CDP-diacylglycerol from sn-glycerol 3-phosphate: step 2/3.</text>
</comment>
<comment type="pathway">
    <text evidence="3">Lipid metabolism.</text>
</comment>
<evidence type="ECO:0000256" key="10">
    <source>
        <dbReference type="ARBA" id="ARBA00023315"/>
    </source>
</evidence>
<evidence type="ECO:0000256" key="8">
    <source>
        <dbReference type="ARBA" id="ARBA00022679"/>
    </source>
</evidence>
<evidence type="ECO:0000313" key="14">
    <source>
        <dbReference type="EMBL" id="ATB30941.1"/>
    </source>
</evidence>
<comment type="domain">
    <text evidence="11">The HXXXXD motif is essential for acyltransferase activity and may constitute the binding site for the phosphate moiety of the glycerol-3-phosphate.</text>
</comment>